<proteinExistence type="predicted"/>
<feature type="non-terminal residue" evidence="1">
    <location>
        <position position="368"/>
    </location>
</feature>
<dbReference type="HOGENOM" id="CLU_753509_0_0_1"/>
<evidence type="ECO:0000313" key="1">
    <source>
        <dbReference type="EMBL" id="EFX60236.1"/>
    </source>
</evidence>
<dbReference type="AlphaFoldDB" id="E9I6Z4"/>
<dbReference type="KEGG" id="dpx:DAPPUDRAFT_124909"/>
<dbReference type="EMBL" id="GL736810">
    <property type="protein sequence ID" value="EFX60236.1"/>
    <property type="molecule type" value="Genomic_DNA"/>
</dbReference>
<evidence type="ECO:0000313" key="2">
    <source>
        <dbReference type="Proteomes" id="UP000000305"/>
    </source>
</evidence>
<dbReference type="InParanoid" id="E9I6Z4"/>
<dbReference type="Proteomes" id="UP000000305">
    <property type="component" value="Unassembled WGS sequence"/>
</dbReference>
<evidence type="ECO:0008006" key="3">
    <source>
        <dbReference type="Google" id="ProtNLM"/>
    </source>
</evidence>
<reference evidence="1 2" key="1">
    <citation type="journal article" date="2011" name="Science">
        <title>The ecoresponsive genome of Daphnia pulex.</title>
        <authorList>
            <person name="Colbourne J.K."/>
            <person name="Pfrender M.E."/>
            <person name="Gilbert D."/>
            <person name="Thomas W.K."/>
            <person name="Tucker A."/>
            <person name="Oakley T.H."/>
            <person name="Tokishita S."/>
            <person name="Aerts A."/>
            <person name="Arnold G.J."/>
            <person name="Basu M.K."/>
            <person name="Bauer D.J."/>
            <person name="Caceres C.E."/>
            <person name="Carmel L."/>
            <person name="Casola C."/>
            <person name="Choi J.H."/>
            <person name="Detter J.C."/>
            <person name="Dong Q."/>
            <person name="Dusheyko S."/>
            <person name="Eads B.D."/>
            <person name="Frohlich T."/>
            <person name="Geiler-Samerotte K.A."/>
            <person name="Gerlach D."/>
            <person name="Hatcher P."/>
            <person name="Jogdeo S."/>
            <person name="Krijgsveld J."/>
            <person name="Kriventseva E.V."/>
            <person name="Kultz D."/>
            <person name="Laforsch C."/>
            <person name="Lindquist E."/>
            <person name="Lopez J."/>
            <person name="Manak J.R."/>
            <person name="Muller J."/>
            <person name="Pangilinan J."/>
            <person name="Patwardhan R.P."/>
            <person name="Pitluck S."/>
            <person name="Pritham E.J."/>
            <person name="Rechtsteiner A."/>
            <person name="Rho M."/>
            <person name="Rogozin I.B."/>
            <person name="Sakarya O."/>
            <person name="Salamov A."/>
            <person name="Schaack S."/>
            <person name="Shapiro H."/>
            <person name="Shiga Y."/>
            <person name="Skalitzky C."/>
            <person name="Smith Z."/>
            <person name="Souvorov A."/>
            <person name="Sung W."/>
            <person name="Tang Z."/>
            <person name="Tsuchiya D."/>
            <person name="Tu H."/>
            <person name="Vos H."/>
            <person name="Wang M."/>
            <person name="Wolf Y.I."/>
            <person name="Yamagata H."/>
            <person name="Yamada T."/>
            <person name="Ye Y."/>
            <person name="Shaw J.R."/>
            <person name="Andrews J."/>
            <person name="Crease T.J."/>
            <person name="Tang H."/>
            <person name="Lucas S.M."/>
            <person name="Robertson H.M."/>
            <person name="Bork P."/>
            <person name="Koonin E.V."/>
            <person name="Zdobnov E.M."/>
            <person name="Grigoriev I.V."/>
            <person name="Lynch M."/>
            <person name="Boore J.L."/>
        </authorList>
    </citation>
    <scope>NUCLEOTIDE SEQUENCE [LARGE SCALE GENOMIC DNA]</scope>
</reference>
<name>E9I6Z4_DAPPU</name>
<accession>E9I6Z4</accession>
<protein>
    <recommendedName>
        <fullName evidence="3">Tetratricopeptide repeat protein</fullName>
    </recommendedName>
</protein>
<gene>
    <name evidence="1" type="ORF">DAPPUDRAFT_124909</name>
</gene>
<organism evidence="1 2">
    <name type="scientific">Daphnia pulex</name>
    <name type="common">Water flea</name>
    <dbReference type="NCBI Taxonomy" id="6669"/>
    <lineage>
        <taxon>Eukaryota</taxon>
        <taxon>Metazoa</taxon>
        <taxon>Ecdysozoa</taxon>
        <taxon>Arthropoda</taxon>
        <taxon>Crustacea</taxon>
        <taxon>Branchiopoda</taxon>
        <taxon>Diplostraca</taxon>
        <taxon>Cladocera</taxon>
        <taxon>Anomopoda</taxon>
        <taxon>Daphniidae</taxon>
        <taxon>Daphnia</taxon>
    </lineage>
</organism>
<keyword evidence="2" id="KW-1185">Reference proteome</keyword>
<sequence>MARHGFFAKPAWADLGRYEIPYQKVIRPQLKLPPSAERSLELRALETFLDRKDLTNELLYAARRQFLFYAEFGDHEAFLRVKQQFEPHSDDYLLLTTFTMYDKSLDYLPKVSRLENFFELAQKTEPESEIAGWIAYDALGLMTDHFDFGRASNLVHKAIAVLPEKSWLLRSLLLSAIARLYVDPGNSPAIVRQGLAIYAENESRMRARSMPAEASDMAYNQGIAMLFAFQDYKKALEHFRRVDKDTLYAQDALVFSALAHSHLGQSQEALEKLGLLDFSQYAESPMRLSFLACYTEIVRQRLGDRADLQRCVQLPEATQGDVIQHMTGEILQLPLPPTLEMAILKQFQNFYRLKISPQNKLRMAQSVD</sequence>